<dbReference type="FunFam" id="1.10.45.10:FF:000001">
    <property type="entry name" value="D-lactate dehydrogenase mitochondrial"/>
    <property type="match status" value="1"/>
</dbReference>
<dbReference type="OrthoDB" id="7786253at2759"/>
<dbReference type="InterPro" id="IPR016169">
    <property type="entry name" value="FAD-bd_PCMH_sub2"/>
</dbReference>
<keyword evidence="5" id="KW-0560">Oxidoreductase</keyword>
<keyword evidence="10" id="KW-1185">Reference proteome</keyword>
<feature type="domain" description="FAD-binding PCMH-type" evidence="8">
    <location>
        <begin position="1"/>
        <end position="73"/>
    </location>
</feature>
<dbReference type="FunFam" id="3.30.70.2740:FF:000001">
    <property type="entry name" value="D-lactate dehydrogenase mitochondrial"/>
    <property type="match status" value="1"/>
</dbReference>
<sequence>MVSTNCSGTNAMRYGTMKDWVINLTVVLADGTVIKTKRRPRKTSAGYNLTTFFVGAEGTLGMVTEVTMKLAPIPQDTSVAIVSFDSIREAATAASSIIRSGIQLAALEFMDDVQMQVVNRHGSAAVRKRNWDEKPTLFLKFSGTTDAIKSDIGRVQQLMKPYNAGGFIFAKTKQEEQDLWAARKEALFTMVNTKPEGTEIWSTDVAVPLSRLADIIGKSKLPRIRTQLTCPVHSKEDCSKLGLFASIIGHVGDGNFHASMFFDPQNPEQKAAVGKVVHDMMDQALEMEGTVSGEHAIGIGKRDCLVDELGQTTIYFMKTLKRAVDPKWLLNPGKVFDLPEQRSSAE</sequence>
<dbReference type="InterPro" id="IPR016166">
    <property type="entry name" value="FAD-bd_PCMH"/>
</dbReference>
<dbReference type="PROSITE" id="PS51387">
    <property type="entry name" value="FAD_PCMH"/>
    <property type="match status" value="1"/>
</dbReference>
<evidence type="ECO:0000256" key="6">
    <source>
        <dbReference type="ARBA" id="ARBA00038897"/>
    </source>
</evidence>
<dbReference type="InterPro" id="IPR004113">
    <property type="entry name" value="FAD-bd_oxidored_4_C"/>
</dbReference>
<dbReference type="Pfam" id="PF02913">
    <property type="entry name" value="FAD-oxidase_C"/>
    <property type="match status" value="1"/>
</dbReference>
<dbReference type="SUPFAM" id="SSF56176">
    <property type="entry name" value="FAD-binding/transporter-associated domain-like"/>
    <property type="match status" value="1"/>
</dbReference>
<evidence type="ECO:0000256" key="3">
    <source>
        <dbReference type="ARBA" id="ARBA00022630"/>
    </source>
</evidence>
<dbReference type="GO" id="GO:0004458">
    <property type="term" value="F:D-lactate dehydrogenase (cytochrome) activity"/>
    <property type="evidence" value="ECO:0007669"/>
    <property type="project" value="UniProtKB-EC"/>
</dbReference>
<dbReference type="GeneID" id="71985889"/>
<evidence type="ECO:0000256" key="7">
    <source>
        <dbReference type="ARBA" id="ARBA00051436"/>
    </source>
</evidence>
<protein>
    <recommendedName>
        <fullName evidence="6">D-lactate dehydrogenase (cytochrome)</fullName>
        <ecNumber evidence="6">1.1.2.4</ecNumber>
    </recommendedName>
</protein>
<keyword evidence="4" id="KW-0274">FAD</keyword>
<evidence type="ECO:0000259" key="8">
    <source>
        <dbReference type="PROSITE" id="PS51387"/>
    </source>
</evidence>
<dbReference type="KEGG" id="ffu:CLAFUR5_06011"/>
<dbReference type="Gene3D" id="1.10.45.10">
    <property type="entry name" value="Vanillyl-alcohol Oxidase, Chain A, domain 4"/>
    <property type="match status" value="1"/>
</dbReference>
<comment type="similarity">
    <text evidence="2">Belongs to the FAD-binding oxidoreductase/transferase type 4 family.</text>
</comment>
<evidence type="ECO:0000313" key="10">
    <source>
        <dbReference type="Proteomes" id="UP000756132"/>
    </source>
</evidence>
<dbReference type="SUPFAM" id="SSF55103">
    <property type="entry name" value="FAD-linked oxidases, C-terminal domain"/>
    <property type="match status" value="1"/>
</dbReference>
<dbReference type="InterPro" id="IPR016164">
    <property type="entry name" value="FAD-linked_Oxase-like_C"/>
</dbReference>
<dbReference type="InterPro" id="IPR036318">
    <property type="entry name" value="FAD-bd_PCMH-like_sf"/>
</dbReference>
<gene>
    <name evidence="9" type="ORF">CLAFUR5_06011</name>
</gene>
<dbReference type="EMBL" id="CP090167">
    <property type="protein sequence ID" value="UJO17693.1"/>
    <property type="molecule type" value="Genomic_DNA"/>
</dbReference>
<comment type="catalytic activity">
    <reaction evidence="7">
        <text>(R)-lactate + 2 Fe(III)-[cytochrome c] = 2 Fe(II)-[cytochrome c] + pyruvate + 2 H(+)</text>
        <dbReference type="Rhea" id="RHEA:13521"/>
        <dbReference type="Rhea" id="RHEA-COMP:10350"/>
        <dbReference type="Rhea" id="RHEA-COMP:14399"/>
        <dbReference type="ChEBI" id="CHEBI:15361"/>
        <dbReference type="ChEBI" id="CHEBI:15378"/>
        <dbReference type="ChEBI" id="CHEBI:16004"/>
        <dbReference type="ChEBI" id="CHEBI:29033"/>
        <dbReference type="ChEBI" id="CHEBI:29034"/>
        <dbReference type="EC" id="1.1.2.4"/>
    </reaction>
</comment>
<evidence type="ECO:0000313" key="9">
    <source>
        <dbReference type="EMBL" id="UJO17693.1"/>
    </source>
</evidence>
<dbReference type="PANTHER" id="PTHR11748:SF83">
    <property type="entry name" value="DEHYDROGENASE (CYTOCHROME), PUTATIVE (AFU_ORTHOLOGUE AFUA_1G17520)-RELATED"/>
    <property type="match status" value="1"/>
</dbReference>
<dbReference type="InterPro" id="IPR016171">
    <property type="entry name" value="Vanillyl_alc_oxidase_C-sub2"/>
</dbReference>
<keyword evidence="3" id="KW-0285">Flavoprotein</keyword>
<dbReference type="GO" id="GO:0071949">
    <property type="term" value="F:FAD binding"/>
    <property type="evidence" value="ECO:0007669"/>
    <property type="project" value="InterPro"/>
</dbReference>
<evidence type="ECO:0000256" key="5">
    <source>
        <dbReference type="ARBA" id="ARBA00023002"/>
    </source>
</evidence>
<dbReference type="AlphaFoldDB" id="A0A9Q8LJE0"/>
<dbReference type="GO" id="GO:0005739">
    <property type="term" value="C:mitochondrion"/>
    <property type="evidence" value="ECO:0007669"/>
    <property type="project" value="TreeGrafter"/>
</dbReference>
<reference evidence="9" key="2">
    <citation type="journal article" date="2022" name="Microb. Genom.">
        <title>A chromosome-scale genome assembly of the tomato pathogen Cladosporium fulvum reveals a compartmentalized genome architecture and the presence of a dispensable chromosome.</title>
        <authorList>
            <person name="Zaccaron A.Z."/>
            <person name="Chen L.H."/>
            <person name="Samaras A."/>
            <person name="Stergiopoulos I."/>
        </authorList>
    </citation>
    <scope>NUCLEOTIDE SEQUENCE</scope>
    <source>
        <strain evidence="9">Race5_Kim</strain>
    </source>
</reference>
<evidence type="ECO:0000256" key="4">
    <source>
        <dbReference type="ARBA" id="ARBA00022827"/>
    </source>
</evidence>
<accession>A0A9Q8LJE0</accession>
<dbReference type="PANTHER" id="PTHR11748">
    <property type="entry name" value="D-LACTATE DEHYDROGENASE"/>
    <property type="match status" value="1"/>
</dbReference>
<name>A0A9Q8LJE0_PASFU</name>
<dbReference type="GO" id="GO:0008720">
    <property type="term" value="F:D-lactate dehydrogenase (NAD+) activity"/>
    <property type="evidence" value="ECO:0007669"/>
    <property type="project" value="TreeGrafter"/>
</dbReference>
<dbReference type="Gene3D" id="3.30.70.2740">
    <property type="match status" value="1"/>
</dbReference>
<proteinExistence type="inferred from homology"/>
<evidence type="ECO:0000256" key="1">
    <source>
        <dbReference type="ARBA" id="ARBA00001974"/>
    </source>
</evidence>
<dbReference type="EC" id="1.1.2.4" evidence="6"/>
<dbReference type="Gene3D" id="3.30.70.2190">
    <property type="match status" value="1"/>
</dbReference>
<organism evidence="9 10">
    <name type="scientific">Passalora fulva</name>
    <name type="common">Tomato leaf mold</name>
    <name type="synonym">Cladosporium fulvum</name>
    <dbReference type="NCBI Taxonomy" id="5499"/>
    <lineage>
        <taxon>Eukaryota</taxon>
        <taxon>Fungi</taxon>
        <taxon>Dikarya</taxon>
        <taxon>Ascomycota</taxon>
        <taxon>Pezizomycotina</taxon>
        <taxon>Dothideomycetes</taxon>
        <taxon>Dothideomycetidae</taxon>
        <taxon>Mycosphaerellales</taxon>
        <taxon>Mycosphaerellaceae</taxon>
        <taxon>Fulvia</taxon>
    </lineage>
</organism>
<evidence type="ECO:0000256" key="2">
    <source>
        <dbReference type="ARBA" id="ARBA00008000"/>
    </source>
</evidence>
<dbReference type="Proteomes" id="UP000756132">
    <property type="component" value="Chromosome 5"/>
</dbReference>
<dbReference type="Gene3D" id="3.30.465.10">
    <property type="match status" value="1"/>
</dbReference>
<dbReference type="GO" id="GO:1903457">
    <property type="term" value="P:lactate catabolic process"/>
    <property type="evidence" value="ECO:0007669"/>
    <property type="project" value="TreeGrafter"/>
</dbReference>
<comment type="cofactor">
    <cofactor evidence="1">
        <name>FAD</name>
        <dbReference type="ChEBI" id="CHEBI:57692"/>
    </cofactor>
</comment>
<dbReference type="RefSeq" id="XP_047762059.1">
    <property type="nucleotide sequence ID" value="XM_047905159.1"/>
</dbReference>
<reference evidence="9" key="1">
    <citation type="submission" date="2021-12" db="EMBL/GenBank/DDBJ databases">
        <authorList>
            <person name="Zaccaron A."/>
            <person name="Stergiopoulos I."/>
        </authorList>
    </citation>
    <scope>NUCLEOTIDE SEQUENCE</scope>
    <source>
        <strain evidence="9">Race5_Kim</strain>
    </source>
</reference>